<evidence type="ECO:0000313" key="2">
    <source>
        <dbReference type="Proteomes" id="UP001187682"/>
    </source>
</evidence>
<organism evidence="1 2">
    <name type="scientific">Cephalotrichum gorgonifer</name>
    <dbReference type="NCBI Taxonomy" id="2041049"/>
    <lineage>
        <taxon>Eukaryota</taxon>
        <taxon>Fungi</taxon>
        <taxon>Dikarya</taxon>
        <taxon>Ascomycota</taxon>
        <taxon>Pezizomycotina</taxon>
        <taxon>Sordariomycetes</taxon>
        <taxon>Hypocreomycetidae</taxon>
        <taxon>Microascales</taxon>
        <taxon>Microascaceae</taxon>
        <taxon>Cephalotrichum</taxon>
    </lineage>
</organism>
<sequence length="103" mass="11447">MAHTFLPFGRILPSLVILDLVPEWDDEEYLPVREMIDHPIEEPTLVFQTTDGTIRDIAAAAKDAGVGSELGDVGSMAFGGLDEIHIRNIDRLDFEKKLLEKGN</sequence>
<accession>A0AAE8N626</accession>
<dbReference type="EMBL" id="ONZQ02000013">
    <property type="protein sequence ID" value="SPO05500.1"/>
    <property type="molecule type" value="Genomic_DNA"/>
</dbReference>
<evidence type="ECO:0000313" key="1">
    <source>
        <dbReference type="EMBL" id="SPO05500.1"/>
    </source>
</evidence>
<name>A0AAE8N626_9PEZI</name>
<gene>
    <name evidence="1" type="ORF">DNG_08187</name>
</gene>
<protein>
    <submittedName>
        <fullName evidence="1">Uncharacterized protein</fullName>
    </submittedName>
</protein>
<keyword evidence="2" id="KW-1185">Reference proteome</keyword>
<dbReference type="AlphaFoldDB" id="A0AAE8N626"/>
<comment type="caution">
    <text evidence="1">The sequence shown here is derived from an EMBL/GenBank/DDBJ whole genome shotgun (WGS) entry which is preliminary data.</text>
</comment>
<dbReference type="Proteomes" id="UP001187682">
    <property type="component" value="Unassembled WGS sequence"/>
</dbReference>
<proteinExistence type="predicted"/>
<reference evidence="1" key="1">
    <citation type="submission" date="2018-03" db="EMBL/GenBank/DDBJ databases">
        <authorList>
            <person name="Guldener U."/>
        </authorList>
    </citation>
    <scope>NUCLEOTIDE SEQUENCE</scope>
</reference>